<feature type="transmembrane region" description="Helical" evidence="1">
    <location>
        <begin position="98"/>
        <end position="116"/>
    </location>
</feature>
<keyword evidence="1" id="KW-0472">Membrane</keyword>
<sequence>METRKVQKTNSPAFFLFSITITAAAFNCIWWLITSSNDTDKKMLLDDSTNLLLLLYTLSLAAGFFLTFNKLITHYWSLLAIMVSVLTSISLSRADWKIALLMLLFPVLIFITNFAVLGLKSFFGLIASAFMSGAVMPSILFYFKNGGLTQNSSTLLITITLIFAFFLAPIFIASGPLETSTGLIFGLALIINLSMKGMTHFFWINALLILLTWIFLAKLTLRQKYRLPIYSMMMLISGLLFFYQIQA</sequence>
<reference evidence="2" key="2">
    <citation type="submission" date="2019-01" db="EMBL/GenBank/DDBJ databases">
        <title>Oenococcus sicerae UCMA17102.</title>
        <authorList>
            <person name="Cousin F.J."/>
            <person name="Le Guellec R."/>
            <person name="Cretenet M."/>
        </authorList>
    </citation>
    <scope>NUCLEOTIDE SEQUENCE</scope>
    <source>
        <strain evidence="2">UCMA17102</strain>
    </source>
</reference>
<feature type="transmembrane region" description="Helical" evidence="1">
    <location>
        <begin position="227"/>
        <end position="245"/>
    </location>
</feature>
<evidence type="ECO:0000256" key="1">
    <source>
        <dbReference type="SAM" id="Phobius"/>
    </source>
</evidence>
<keyword evidence="4" id="KW-1185">Reference proteome</keyword>
<reference evidence="3 4" key="1">
    <citation type="journal article" date="2019" name="Syst. Appl. Microbiol.">
        <title>Oenococcus sicerae sp. nov., isolated from French cider.</title>
        <authorList>
            <person name="Cousin F.J."/>
            <person name="Le Guellec R."/>
            <person name="Chagnot C."/>
            <person name="Goux D."/>
            <person name="Dalmasso M."/>
            <person name="Laplace J.M."/>
            <person name="Cretenet M."/>
        </authorList>
    </citation>
    <scope>NUCLEOTIDE SEQUENCE [LARGE SCALE GENOMIC DNA]</scope>
    <source>
        <strain evidence="3 4">UCMA 15228</strain>
    </source>
</reference>
<name>A0AAJ1R7F9_9LACO</name>
<dbReference type="EMBL" id="SDWY01000001">
    <property type="protein sequence ID" value="MDN6899519.1"/>
    <property type="molecule type" value="Genomic_DNA"/>
</dbReference>
<gene>
    <name evidence="3" type="ORF">DLJ48_06595</name>
    <name evidence="2" type="ORF">EVC35_00655</name>
</gene>
<dbReference type="EMBL" id="CP029684">
    <property type="protein sequence ID" value="QAS70213.1"/>
    <property type="molecule type" value="Genomic_DNA"/>
</dbReference>
<dbReference type="Proteomes" id="UP001167919">
    <property type="component" value="Unassembled WGS sequence"/>
</dbReference>
<protein>
    <submittedName>
        <fullName evidence="2">Uncharacterized protein</fullName>
    </submittedName>
</protein>
<evidence type="ECO:0000313" key="3">
    <source>
        <dbReference type="EMBL" id="QAS70213.1"/>
    </source>
</evidence>
<keyword evidence="1" id="KW-0812">Transmembrane</keyword>
<feature type="transmembrane region" description="Helical" evidence="1">
    <location>
        <begin position="12"/>
        <end position="33"/>
    </location>
</feature>
<accession>A0AAJ1R7F9</accession>
<evidence type="ECO:0000313" key="5">
    <source>
        <dbReference type="Proteomes" id="UP001167919"/>
    </source>
</evidence>
<keyword evidence="1" id="KW-1133">Transmembrane helix</keyword>
<evidence type="ECO:0000313" key="4">
    <source>
        <dbReference type="Proteomes" id="UP000286907"/>
    </source>
</evidence>
<feature type="transmembrane region" description="Helical" evidence="1">
    <location>
        <begin position="155"/>
        <end position="173"/>
    </location>
</feature>
<proteinExistence type="predicted"/>
<feature type="transmembrane region" description="Helical" evidence="1">
    <location>
        <begin position="53"/>
        <end position="86"/>
    </location>
</feature>
<feature type="transmembrane region" description="Helical" evidence="1">
    <location>
        <begin position="202"/>
        <end position="221"/>
    </location>
</feature>
<dbReference type="Proteomes" id="UP000286907">
    <property type="component" value="Chromosome"/>
</dbReference>
<reference evidence="3" key="3">
    <citation type="submission" date="2020-01" db="EMBL/GenBank/DDBJ databases">
        <authorList>
            <person name="Cousin F.J."/>
            <person name="Le Guellec R."/>
            <person name="Cretenet M."/>
        </authorList>
    </citation>
    <scope>NUCLEOTIDE SEQUENCE</scope>
    <source>
        <strain evidence="3">UCMA 15228</strain>
    </source>
</reference>
<dbReference type="AlphaFoldDB" id="A0AAJ1R7F9"/>
<dbReference type="RefSeq" id="WP_128686681.1">
    <property type="nucleotide sequence ID" value="NZ_CP029684.2"/>
</dbReference>
<feature type="transmembrane region" description="Helical" evidence="1">
    <location>
        <begin position="122"/>
        <end position="143"/>
    </location>
</feature>
<organism evidence="2 5">
    <name type="scientific">Oenococcus sicerae</name>
    <dbReference type="NCBI Taxonomy" id="2203724"/>
    <lineage>
        <taxon>Bacteria</taxon>
        <taxon>Bacillati</taxon>
        <taxon>Bacillota</taxon>
        <taxon>Bacilli</taxon>
        <taxon>Lactobacillales</taxon>
        <taxon>Lactobacillaceae</taxon>
        <taxon>Oenococcus</taxon>
    </lineage>
</organism>
<evidence type="ECO:0000313" key="2">
    <source>
        <dbReference type="EMBL" id="MDN6899519.1"/>
    </source>
</evidence>